<evidence type="ECO:0000259" key="1">
    <source>
        <dbReference type="Pfam" id="PF08378"/>
    </source>
</evidence>
<organism evidence="2 3">
    <name type="scientific">Atopostipes suicloacalis DSM 15692</name>
    <dbReference type="NCBI Taxonomy" id="1121025"/>
    <lineage>
        <taxon>Bacteria</taxon>
        <taxon>Bacillati</taxon>
        <taxon>Bacillota</taxon>
        <taxon>Bacilli</taxon>
        <taxon>Lactobacillales</taxon>
        <taxon>Carnobacteriaceae</taxon>
        <taxon>Atopostipes</taxon>
    </lineage>
</organism>
<keyword evidence="3" id="KW-1185">Reference proteome</keyword>
<dbReference type="AlphaFoldDB" id="A0A1M4W720"/>
<evidence type="ECO:0000313" key="3">
    <source>
        <dbReference type="Proteomes" id="UP000184128"/>
    </source>
</evidence>
<sequence>MIEVQTYGIKEMKKYPSLLDFSRIYTRRMKISNKECYLYKIKEAGLAGEDTVVDYIKRFGCEHWIVIRNMWFDDFGRCENDLTLITNTHCYVFEVKNYDHKYTHNNGVCRVKDKKVKNSPVAQARKNFLNLKKICREFSPHIQVKGALVLVAIDQEVDIQSSVEDIEVILRNDLRKYIRGIAEEERKAQQYEYIDKKGLIQYLEQYEILNPNQARAITDDEMVKLRKGICCANCGSFDLNFNNREKYVKCACGFHEPREEAILRTICEYSVLRSDKHLTRKELLNFFDGQVSHVTLSNILNKHFEKQNNGKYTYYTNMKLPIDKIRHHFKLTLPRIHYMNDQDYKIYIQNK</sequence>
<dbReference type="Pfam" id="PF08378">
    <property type="entry name" value="NERD"/>
    <property type="match status" value="1"/>
</dbReference>
<gene>
    <name evidence="2" type="ORF">SAMN02745249_01106</name>
</gene>
<dbReference type="EMBL" id="FQUF01000014">
    <property type="protein sequence ID" value="SHE76762.1"/>
    <property type="molecule type" value="Genomic_DNA"/>
</dbReference>
<dbReference type="Proteomes" id="UP000184128">
    <property type="component" value="Unassembled WGS sequence"/>
</dbReference>
<dbReference type="OrthoDB" id="2418082at2"/>
<reference evidence="2 3" key="1">
    <citation type="submission" date="2016-11" db="EMBL/GenBank/DDBJ databases">
        <authorList>
            <person name="Jaros S."/>
            <person name="Januszkiewicz K."/>
            <person name="Wedrychowicz H."/>
        </authorList>
    </citation>
    <scope>NUCLEOTIDE SEQUENCE [LARGE SCALE GENOMIC DNA]</scope>
    <source>
        <strain evidence="2 3">DSM 15692</strain>
    </source>
</reference>
<proteinExistence type="predicted"/>
<dbReference type="RefSeq" id="WP_073297577.1">
    <property type="nucleotide sequence ID" value="NZ_FQUF01000014.1"/>
</dbReference>
<feature type="domain" description="NERD" evidence="1">
    <location>
        <begin position="45"/>
        <end position="150"/>
    </location>
</feature>
<protein>
    <submittedName>
        <fullName evidence="2">Nuclease-related domain-containing protein</fullName>
    </submittedName>
</protein>
<name>A0A1M4W720_9LACT</name>
<evidence type="ECO:0000313" key="2">
    <source>
        <dbReference type="EMBL" id="SHE76762.1"/>
    </source>
</evidence>
<accession>A0A1M4W720</accession>
<dbReference type="InterPro" id="IPR011528">
    <property type="entry name" value="NERD"/>
</dbReference>